<protein>
    <submittedName>
        <fullName evidence="2">Uncharacterized protein</fullName>
    </submittedName>
</protein>
<proteinExistence type="predicted"/>
<feature type="compositionally biased region" description="Pro residues" evidence="1">
    <location>
        <begin position="1"/>
        <end position="12"/>
    </location>
</feature>
<feature type="region of interest" description="Disordered" evidence="1">
    <location>
        <begin position="1"/>
        <end position="82"/>
    </location>
</feature>
<dbReference type="EMBL" id="JABJXA010000162">
    <property type="protein sequence ID" value="MBB1261330.1"/>
    <property type="molecule type" value="Genomic_DNA"/>
</dbReference>
<accession>A0A7W3X013</accession>
<comment type="caution">
    <text evidence="2">The sequence shown here is derived from an EMBL/GenBank/DDBJ whole genome shotgun (WGS) entry which is preliminary data.</text>
</comment>
<dbReference type="Proteomes" id="UP000517765">
    <property type="component" value="Unassembled WGS sequence"/>
</dbReference>
<evidence type="ECO:0000313" key="3">
    <source>
        <dbReference type="Proteomes" id="UP000517765"/>
    </source>
</evidence>
<organism evidence="2 3">
    <name type="scientific">Streptomyces alkaliterrae</name>
    <dbReference type="NCBI Taxonomy" id="2213162"/>
    <lineage>
        <taxon>Bacteria</taxon>
        <taxon>Bacillati</taxon>
        <taxon>Actinomycetota</taxon>
        <taxon>Actinomycetes</taxon>
        <taxon>Kitasatosporales</taxon>
        <taxon>Streptomycetaceae</taxon>
        <taxon>Streptomyces</taxon>
    </lineage>
</organism>
<feature type="compositionally biased region" description="Low complexity" evidence="1">
    <location>
        <begin position="13"/>
        <end position="28"/>
    </location>
</feature>
<dbReference type="AlphaFoldDB" id="A0A7W3X013"/>
<evidence type="ECO:0000256" key="1">
    <source>
        <dbReference type="SAM" id="MobiDB-lite"/>
    </source>
</evidence>
<gene>
    <name evidence="2" type="ORF">H3147_21300</name>
</gene>
<evidence type="ECO:0000313" key="2">
    <source>
        <dbReference type="EMBL" id="MBB1261330.1"/>
    </source>
</evidence>
<sequence>LPGPAAPPPPAGAPADGYGYHPAGYPDAQPAVPPQYRDWDQQPAPAPGYGQDARSADHPGYPPPPYDPHDPDHGTYDYRSQQ</sequence>
<name>A0A7W3X013_9ACTN</name>
<feature type="non-terminal residue" evidence="2">
    <location>
        <position position="1"/>
    </location>
</feature>
<reference evidence="3" key="1">
    <citation type="submission" date="2020-05" db="EMBL/GenBank/DDBJ databases">
        <title>Classification of alakaliphilic streptomycetes isolated from an alkaline soil next to Lonar Crater, India and a proposal for the recognition of Streptomyces alkaliterrae sp. nov.</title>
        <authorList>
            <person name="Golinska P."/>
        </authorList>
    </citation>
    <scope>NUCLEOTIDE SEQUENCE [LARGE SCALE GENOMIC DNA]</scope>
    <source>
        <strain evidence="3">OF8</strain>
    </source>
</reference>
<feature type="compositionally biased region" description="Basic and acidic residues" evidence="1">
    <location>
        <begin position="67"/>
        <end position="76"/>
    </location>
</feature>